<keyword evidence="3" id="KW-0274">FAD</keyword>
<dbReference type="Pfam" id="PF01494">
    <property type="entry name" value="FAD_binding_3"/>
    <property type="match status" value="1"/>
</dbReference>
<evidence type="ECO:0000256" key="1">
    <source>
        <dbReference type="ARBA" id="ARBA00007992"/>
    </source>
</evidence>
<dbReference type="Pfam" id="PF06314">
    <property type="entry name" value="ADC"/>
    <property type="match status" value="1"/>
</dbReference>
<dbReference type="PRINTS" id="PR00420">
    <property type="entry name" value="RNGMNOXGNASE"/>
</dbReference>
<dbReference type="InterPro" id="IPR036188">
    <property type="entry name" value="FAD/NAD-bd_sf"/>
</dbReference>
<sequence>MSAASAVLNPGAWPARNLLAQRYPSPLKIAVVGAGVGGLSVAVALRLQGHKVELYERPDHGRGGSALVNLGPNSNGLIRRWGLCAETFGGSEMLSLAELGAAGDERRCKDFSVLNKRWQHPWHLVPRARLSERLREIATAEDGLGIPVTVCATVGAVSLDSVAGCLAFRPETPATFDVIIGADGIHSETREAIGQGNTHRLGSGGLAFDFTIPRDVVLNDPTTRPLLDRHHTVTTWHGDDGLRVDMYNLGGDEALYFTLVCLDAESLSVRCAEGNKLESFDPVLELLRGFDPAVKQLVRKVHPAQLKAQPLLGMEKLPSWVNGKLALLGDAAHPFPSFHGQGTAQAIEDSAALATVLPAGTAPDDVPDLLKLYEKIRYDRAHQLQDAEQNGAGADAMDGEADYTFGFDELDNSAAAFATWLWSKRPPAFRRMPISFGACPGPRQDGFGNPYGSHAERTFLKASIMFKTSRTYLQSFLPTPSFRFRSPATIAYASILVTTVGNMSWLGGRGYTHFGVYLHDVEYGRRDGTAVYGTYLPAMFENLADPIISGRDELGMNKVYCDIDVDNKTDSYSARLSWRGAEFLNIRLDDLSSVPPESLKEMPADAAAQDYGLLTYKYVPATGEPGKADVEYACVIPHAEEARVAQQTVRSLAWAHQPKVTFEEGDWESLPTLHHISSALAAMPIYGFVFSKVEEGVGVADMSSCRRIE</sequence>
<gene>
    <name evidence="7" type="ORF">B0H67DRAFT_474364</name>
</gene>
<name>A0AA40BDI5_9PEZI</name>
<keyword evidence="2" id="KW-0285">Flavoprotein</keyword>
<keyword evidence="8" id="KW-1185">Reference proteome</keyword>
<evidence type="ECO:0000256" key="5">
    <source>
        <dbReference type="ARBA" id="ARBA00023033"/>
    </source>
</evidence>
<evidence type="ECO:0000256" key="2">
    <source>
        <dbReference type="ARBA" id="ARBA00022630"/>
    </source>
</evidence>
<evidence type="ECO:0000256" key="4">
    <source>
        <dbReference type="ARBA" id="ARBA00023002"/>
    </source>
</evidence>
<dbReference type="Pfam" id="PF13450">
    <property type="entry name" value="NAD_binding_8"/>
    <property type="match status" value="1"/>
</dbReference>
<comment type="similarity">
    <text evidence="1">Belongs to the paxM FAD-dependent monooxygenase family.</text>
</comment>
<comment type="caution">
    <text evidence="7">The sequence shown here is derived from an EMBL/GenBank/DDBJ whole genome shotgun (WGS) entry which is preliminary data.</text>
</comment>
<dbReference type="SUPFAM" id="SSF51905">
    <property type="entry name" value="FAD/NAD(P)-binding domain"/>
    <property type="match status" value="1"/>
</dbReference>
<evidence type="ECO:0000313" key="7">
    <source>
        <dbReference type="EMBL" id="KAK0732242.1"/>
    </source>
</evidence>
<keyword evidence="5" id="KW-0503">Monooxygenase</keyword>
<dbReference type="EMBL" id="JAUKUA010000001">
    <property type="protein sequence ID" value="KAK0732242.1"/>
    <property type="molecule type" value="Genomic_DNA"/>
</dbReference>
<dbReference type="InterPro" id="IPR023375">
    <property type="entry name" value="ADC_dom_sf"/>
</dbReference>
<evidence type="ECO:0000259" key="6">
    <source>
        <dbReference type="Pfam" id="PF01494"/>
    </source>
</evidence>
<dbReference type="Proteomes" id="UP001172102">
    <property type="component" value="Unassembled WGS sequence"/>
</dbReference>
<proteinExistence type="inferred from homology"/>
<dbReference type="AlphaFoldDB" id="A0AA40BDI5"/>
<protein>
    <recommendedName>
        <fullName evidence="6">FAD-binding domain-containing protein</fullName>
    </recommendedName>
</protein>
<dbReference type="GO" id="GO:0071949">
    <property type="term" value="F:FAD binding"/>
    <property type="evidence" value="ECO:0007669"/>
    <property type="project" value="InterPro"/>
</dbReference>
<dbReference type="InterPro" id="IPR050493">
    <property type="entry name" value="FAD-dep_Monooxygenase_BioMet"/>
</dbReference>
<dbReference type="PANTHER" id="PTHR13789:SF261">
    <property type="entry name" value="HYDROXYLASE, PUTATIVE (AFU_ORTHOLOGUE AFUA_7G00590)-RELATED"/>
    <property type="match status" value="1"/>
</dbReference>
<dbReference type="GO" id="GO:0004497">
    <property type="term" value="F:monooxygenase activity"/>
    <property type="evidence" value="ECO:0007669"/>
    <property type="project" value="UniProtKB-KW"/>
</dbReference>
<keyword evidence="4" id="KW-0560">Oxidoreductase</keyword>
<reference evidence="7" key="1">
    <citation type="submission" date="2023-06" db="EMBL/GenBank/DDBJ databases">
        <title>Genome-scale phylogeny and comparative genomics of the fungal order Sordariales.</title>
        <authorList>
            <consortium name="Lawrence Berkeley National Laboratory"/>
            <person name="Hensen N."/>
            <person name="Bonometti L."/>
            <person name="Westerberg I."/>
            <person name="Brannstrom I.O."/>
            <person name="Guillou S."/>
            <person name="Cros-Aarteil S."/>
            <person name="Calhoun S."/>
            <person name="Haridas S."/>
            <person name="Kuo A."/>
            <person name="Mondo S."/>
            <person name="Pangilinan J."/>
            <person name="Riley R."/>
            <person name="Labutti K."/>
            <person name="Andreopoulos B."/>
            <person name="Lipzen A."/>
            <person name="Chen C."/>
            <person name="Yanf M."/>
            <person name="Daum C."/>
            <person name="Ng V."/>
            <person name="Clum A."/>
            <person name="Steindorff A."/>
            <person name="Ohm R."/>
            <person name="Martin F."/>
            <person name="Silar P."/>
            <person name="Natvig D."/>
            <person name="Lalanne C."/>
            <person name="Gautier V."/>
            <person name="Ament-Velasquez S.L."/>
            <person name="Kruys A."/>
            <person name="Hutchinson M.I."/>
            <person name="Powell A.J."/>
            <person name="Barry K."/>
            <person name="Miller A.N."/>
            <person name="Grigoriev I.V."/>
            <person name="Debuchy R."/>
            <person name="Gladieux P."/>
            <person name="Thoren M.H."/>
            <person name="Johannesson H."/>
        </authorList>
    </citation>
    <scope>NUCLEOTIDE SEQUENCE</scope>
    <source>
        <strain evidence="7">SMH4607-1</strain>
    </source>
</reference>
<dbReference type="Gene3D" id="3.50.50.60">
    <property type="entry name" value="FAD/NAD(P)-binding domain"/>
    <property type="match status" value="1"/>
</dbReference>
<organism evidence="7 8">
    <name type="scientific">Lasiosphaeris hirsuta</name>
    <dbReference type="NCBI Taxonomy" id="260670"/>
    <lineage>
        <taxon>Eukaryota</taxon>
        <taxon>Fungi</taxon>
        <taxon>Dikarya</taxon>
        <taxon>Ascomycota</taxon>
        <taxon>Pezizomycotina</taxon>
        <taxon>Sordariomycetes</taxon>
        <taxon>Sordariomycetidae</taxon>
        <taxon>Sordariales</taxon>
        <taxon>Lasiosphaeriaceae</taxon>
        <taxon>Lasiosphaeris</taxon>
    </lineage>
</organism>
<accession>A0AA40BDI5</accession>
<dbReference type="GO" id="GO:0016829">
    <property type="term" value="F:lyase activity"/>
    <property type="evidence" value="ECO:0007669"/>
    <property type="project" value="InterPro"/>
</dbReference>
<dbReference type="InterPro" id="IPR010451">
    <property type="entry name" value="Acetoacetate_decarboxylase"/>
</dbReference>
<dbReference type="Gene3D" id="2.40.400.10">
    <property type="entry name" value="Acetoacetate decarboxylase-like"/>
    <property type="match status" value="1"/>
</dbReference>
<dbReference type="InterPro" id="IPR002938">
    <property type="entry name" value="FAD-bd"/>
</dbReference>
<evidence type="ECO:0000256" key="3">
    <source>
        <dbReference type="ARBA" id="ARBA00022827"/>
    </source>
</evidence>
<dbReference type="SUPFAM" id="SSF160104">
    <property type="entry name" value="Acetoacetate decarboxylase-like"/>
    <property type="match status" value="1"/>
</dbReference>
<feature type="domain" description="FAD-binding" evidence="6">
    <location>
        <begin position="319"/>
        <end position="386"/>
    </location>
</feature>
<evidence type="ECO:0000313" key="8">
    <source>
        <dbReference type="Proteomes" id="UP001172102"/>
    </source>
</evidence>
<dbReference type="PANTHER" id="PTHR13789">
    <property type="entry name" value="MONOOXYGENASE"/>
    <property type="match status" value="1"/>
</dbReference>